<protein>
    <submittedName>
        <fullName evidence="1">DUF2974 family protein</fullName>
    </submittedName>
</protein>
<comment type="caution">
    <text evidence="1">The sequence shown here is derived from an EMBL/GenBank/DDBJ whole genome shotgun (WGS) entry which is preliminary data.</text>
</comment>
<dbReference type="EMBL" id="SODD01000011">
    <property type="protein sequence ID" value="TDW20610.1"/>
    <property type="molecule type" value="Genomic_DNA"/>
</dbReference>
<evidence type="ECO:0000313" key="1">
    <source>
        <dbReference type="EMBL" id="TDW20610.1"/>
    </source>
</evidence>
<dbReference type="Proteomes" id="UP000294743">
    <property type="component" value="Unassembled WGS sequence"/>
</dbReference>
<reference evidence="1 2" key="1">
    <citation type="submission" date="2019-03" db="EMBL/GenBank/DDBJ databases">
        <title>Genomic Encyclopedia of Type Strains, Phase IV (KMG-IV): sequencing the most valuable type-strain genomes for metagenomic binning, comparative biology and taxonomic classification.</title>
        <authorList>
            <person name="Goeker M."/>
        </authorList>
    </citation>
    <scope>NUCLEOTIDE SEQUENCE [LARGE SCALE GENOMIC DNA]</scope>
    <source>
        <strain evidence="1 2">DSM 28867</strain>
    </source>
</reference>
<proteinExistence type="predicted"/>
<gene>
    <name evidence="1" type="ORF">EDD63_11122</name>
</gene>
<dbReference type="Gene3D" id="3.40.50.1820">
    <property type="entry name" value="alpha/beta hydrolase"/>
    <property type="match status" value="1"/>
</dbReference>
<dbReference type="AlphaFoldDB" id="A0A4R7ZY27"/>
<dbReference type="Pfam" id="PF11187">
    <property type="entry name" value="Mbeg1-like"/>
    <property type="match status" value="1"/>
</dbReference>
<accession>A0A4R7ZY27</accession>
<evidence type="ECO:0000313" key="2">
    <source>
        <dbReference type="Proteomes" id="UP000294743"/>
    </source>
</evidence>
<organism evidence="1 2">
    <name type="scientific">Breznakia blatticola</name>
    <dbReference type="NCBI Taxonomy" id="1754012"/>
    <lineage>
        <taxon>Bacteria</taxon>
        <taxon>Bacillati</taxon>
        <taxon>Bacillota</taxon>
        <taxon>Erysipelotrichia</taxon>
        <taxon>Erysipelotrichales</taxon>
        <taxon>Erysipelotrichaceae</taxon>
        <taxon>Breznakia</taxon>
    </lineage>
</organism>
<dbReference type="RefSeq" id="WP_166667546.1">
    <property type="nucleotide sequence ID" value="NZ_SODD01000011.1"/>
</dbReference>
<dbReference type="InterPro" id="IPR029058">
    <property type="entry name" value="AB_hydrolase_fold"/>
</dbReference>
<keyword evidence="2" id="KW-1185">Reference proteome</keyword>
<dbReference type="InterPro" id="IPR024499">
    <property type="entry name" value="Mbeg1-like"/>
</dbReference>
<dbReference type="SUPFAM" id="SSF53474">
    <property type="entry name" value="alpha/beta-Hydrolases"/>
    <property type="match status" value="1"/>
</dbReference>
<name>A0A4R7ZY27_9FIRM</name>
<sequence>MTNIMDYLAWRGDLTFQQDPFNEIDALILARLSYLRFDQMVDFQLDKTKPLVDVAEMYFKVPVDPKSLSPTEFEDQPFLQALAKSVRFKDLLLSGYRNHIDPILEKQFACITIQLSKDVYYISYRGTDNTLVGWKEDFNMTYLTIIPAQQDALAYIEEVSQTLPGNYYLGGHSKGGNLAIYAGMFTKTNLQKQILGIYNFDGPGFQKDIAKQFAKKPLSKNVYTYVPQGSIIGMLMYRYLPYTVVSSTERGINQHDVYSWQILGKQFVYENSRTEDSHFIDRTIKIWMDQIQPSDRKKFIDSMFELFASVGTDTVHEMSESWFKSLGSMLDAYSHLDKETRKDMGDVTSLLMSTISKNMKDVHPLDKLRLKVKNTKPTE</sequence>